<dbReference type="InterPro" id="IPR019786">
    <property type="entry name" value="Zinc_finger_PHD-type_CS"/>
</dbReference>
<dbReference type="SMART" id="SM00249">
    <property type="entry name" value="PHD"/>
    <property type="match status" value="1"/>
</dbReference>
<dbReference type="SUPFAM" id="SSF57903">
    <property type="entry name" value="FYVE/PHD zinc finger"/>
    <property type="match status" value="1"/>
</dbReference>
<dbReference type="InterPro" id="IPR006565">
    <property type="entry name" value="BTP"/>
</dbReference>
<gene>
    <name evidence="11" type="ORF">D910_08539</name>
</gene>
<evidence type="ECO:0000256" key="6">
    <source>
        <dbReference type="ARBA" id="ARBA00023163"/>
    </source>
</evidence>
<dbReference type="PANTHER" id="PTHR46452">
    <property type="entry name" value="TRANSCRIPTION INITIATION FACTOR TFIID SUBUNIT 3"/>
    <property type="match status" value="1"/>
</dbReference>
<dbReference type="GO" id="GO:0005669">
    <property type="term" value="C:transcription factor TFIID complex"/>
    <property type="evidence" value="ECO:0007669"/>
    <property type="project" value="TreeGrafter"/>
</dbReference>
<feature type="compositionally biased region" description="Basic and acidic residues" evidence="9">
    <location>
        <begin position="363"/>
        <end position="392"/>
    </location>
</feature>
<dbReference type="CDD" id="cd15522">
    <property type="entry name" value="PHD_TAF3"/>
    <property type="match status" value="1"/>
</dbReference>
<evidence type="ECO:0000256" key="9">
    <source>
        <dbReference type="SAM" id="MobiDB-lite"/>
    </source>
</evidence>
<feature type="compositionally biased region" description="Basic residues" evidence="9">
    <location>
        <begin position="857"/>
        <end position="879"/>
    </location>
</feature>
<dbReference type="InterPro" id="IPR011011">
    <property type="entry name" value="Znf_FYVE_PHD"/>
</dbReference>
<dbReference type="InterPro" id="IPR019787">
    <property type="entry name" value="Znf_PHD-finger"/>
</dbReference>
<evidence type="ECO:0000256" key="4">
    <source>
        <dbReference type="ARBA" id="ARBA00022833"/>
    </source>
</evidence>
<feature type="region of interest" description="Disordered" evidence="9">
    <location>
        <begin position="637"/>
        <end position="726"/>
    </location>
</feature>
<dbReference type="PANTHER" id="PTHR46452:SF1">
    <property type="entry name" value="TRANSCRIPTION INITIATION FACTOR TFIID SUBUNIT 3"/>
    <property type="match status" value="1"/>
</dbReference>
<evidence type="ECO:0000259" key="10">
    <source>
        <dbReference type="PROSITE" id="PS50016"/>
    </source>
</evidence>
<dbReference type="InterPro" id="IPR001965">
    <property type="entry name" value="Znf_PHD"/>
</dbReference>
<dbReference type="GO" id="GO:0003676">
    <property type="term" value="F:nucleic acid binding"/>
    <property type="evidence" value="ECO:0007669"/>
    <property type="project" value="InterPro"/>
</dbReference>
<evidence type="ECO:0000313" key="12">
    <source>
        <dbReference type="Proteomes" id="UP000030742"/>
    </source>
</evidence>
<dbReference type="InterPro" id="IPR002052">
    <property type="entry name" value="DNA_methylase_N6_adenine_CS"/>
</dbReference>
<dbReference type="GO" id="GO:0008757">
    <property type="term" value="F:S-adenosylmethionine-dependent methyltransferase activity"/>
    <property type="evidence" value="ECO:0007669"/>
    <property type="project" value="UniProtKB-ARBA"/>
</dbReference>
<feature type="region of interest" description="Disordered" evidence="9">
    <location>
        <begin position="346"/>
        <end position="493"/>
    </location>
</feature>
<dbReference type="GO" id="GO:0008270">
    <property type="term" value="F:zinc ion binding"/>
    <property type="evidence" value="ECO:0007669"/>
    <property type="project" value="UniProtKB-KW"/>
</dbReference>
<dbReference type="Pfam" id="PF07524">
    <property type="entry name" value="Bromo_TP"/>
    <property type="match status" value="1"/>
</dbReference>
<evidence type="ECO:0000256" key="3">
    <source>
        <dbReference type="ARBA" id="ARBA00022771"/>
    </source>
</evidence>
<keyword evidence="3 8" id="KW-0863">Zinc-finger</keyword>
<keyword evidence="6" id="KW-0804">Transcription</keyword>
<proteinExistence type="predicted"/>
<dbReference type="STRING" id="77166.U4UMG0"/>
<name>U4UMG0_DENPD</name>
<feature type="compositionally biased region" description="Polar residues" evidence="9">
    <location>
        <begin position="393"/>
        <end position="404"/>
    </location>
</feature>
<dbReference type="Proteomes" id="UP000030742">
    <property type="component" value="Unassembled WGS sequence"/>
</dbReference>
<keyword evidence="4" id="KW-0862">Zinc</keyword>
<feature type="compositionally biased region" description="Basic residues" evidence="9">
    <location>
        <begin position="988"/>
        <end position="1003"/>
    </location>
</feature>
<feature type="compositionally biased region" description="Basic residues" evidence="9">
    <location>
        <begin position="829"/>
        <end position="849"/>
    </location>
</feature>
<feature type="compositionally biased region" description="Basic and acidic residues" evidence="9">
    <location>
        <begin position="774"/>
        <end position="791"/>
    </location>
</feature>
<dbReference type="AlphaFoldDB" id="U4UMG0"/>
<dbReference type="Pfam" id="PF05175">
    <property type="entry name" value="MTS"/>
    <property type="match status" value="1"/>
</dbReference>
<evidence type="ECO:0000256" key="7">
    <source>
        <dbReference type="ARBA" id="ARBA00023242"/>
    </source>
</evidence>
<keyword evidence="5" id="KW-0805">Transcription regulation</keyword>
<dbReference type="Gene3D" id="3.40.50.150">
    <property type="entry name" value="Vaccinia Virus protein VP39"/>
    <property type="match status" value="1"/>
</dbReference>
<dbReference type="CDD" id="cd02440">
    <property type="entry name" value="AdoMet_MTases"/>
    <property type="match status" value="1"/>
</dbReference>
<feature type="compositionally biased region" description="Pro residues" evidence="9">
    <location>
        <begin position="419"/>
        <end position="439"/>
    </location>
</feature>
<dbReference type="PROSITE" id="PS00092">
    <property type="entry name" value="N6_MTASE"/>
    <property type="match status" value="1"/>
</dbReference>
<dbReference type="InterPro" id="IPR013083">
    <property type="entry name" value="Znf_RING/FYVE/PHD"/>
</dbReference>
<dbReference type="SMART" id="SM00576">
    <property type="entry name" value="BTP"/>
    <property type="match status" value="1"/>
</dbReference>
<accession>U4UMG0</accession>
<evidence type="ECO:0000256" key="2">
    <source>
        <dbReference type="ARBA" id="ARBA00022723"/>
    </source>
</evidence>
<dbReference type="InterPro" id="IPR007848">
    <property type="entry name" value="Small_mtfrase_dom"/>
</dbReference>
<dbReference type="GO" id="GO:0032259">
    <property type="term" value="P:methylation"/>
    <property type="evidence" value="ECO:0007669"/>
    <property type="project" value="InterPro"/>
</dbReference>
<feature type="region of interest" description="Disordered" evidence="9">
    <location>
        <begin position="768"/>
        <end position="1006"/>
    </location>
</feature>
<dbReference type="GO" id="GO:0045944">
    <property type="term" value="P:positive regulation of transcription by RNA polymerase II"/>
    <property type="evidence" value="ECO:0007669"/>
    <property type="project" value="TreeGrafter"/>
</dbReference>
<feature type="domain" description="PHD-type" evidence="10">
    <location>
        <begin position="1020"/>
        <end position="1070"/>
    </location>
</feature>
<evidence type="ECO:0000256" key="1">
    <source>
        <dbReference type="ARBA" id="ARBA00004123"/>
    </source>
</evidence>
<sequence length="1089" mass="121426">MFPCLRLRKIAERLQSIEEFERPKVQLEQYVTPAHLGSHMLHTIQAQYGDLRGKLVADLGCGCGALSIGAALLDSYLVVGFEIDEDAIEVLQKNIEDHEVTTIDVVQCDALNIPERFHKQFDTVLMNPPFGTKNNQGTDLRFLEAAVKLSKSSGTVYTLHKTSTRSHVLKHISSLGAKGEVLAELRYDLPATYKFHKKASVDVQVDFYRVFRDHCKIAVVKILQTIGWHSINTTPLEVLTDIMSSYIRELARDTNNYANEFGQTEPNLDHLGLAFQQMGVNLGELEEYVTYVNFLPPPHPVPKFPVAKESNLNFLKPGSKEVVTRPVHINEHLPPMYPLLEEQSEQLADNQPVKDGNDGAPESDSHPFKKPADLSPEFRRVKREDEGGRPTREISSVMMTTSGFLSPAREGRLPEAKAPAPPPEPPRAPTPPPPGPPVPELVLVKKKPEKKKDKPLKEAKSGNEEKAPKKPGNTKDTPKRPKATPSMLPPPGFCRPSFPGLPPPAHFMSAQFPGDMKLPPLVAHGPKPQIVKPSALNKVLAAAKAKTEKLNTTITAIPVKAEPKYQIPMHQPVDKLLAEPDKQKVNILRKISNVKEKHEKSKQSQLVQQAQDIVSKINLSSDITIEPIHPRHNFVAKSEPYFDDGSPPGTPPTPRTPEILAHHSPSPSAKEKRKRKVKPERMPRPKKPKKQQQPPIPHHHFMDTDVMDMSIGRPKTPDTSLKMRKTAPFPTMPFPFPLTKFGGPGLIPSLNFPFAPTISDFTNTYFPPIMPPKPKPEPKVSPKPKEVKTEPAEAAPALRPPGLAPPPLAQPIKLEEAEGGNAPLEMAFKKSKEHKKDKKDKLKKKSKKEKVKDKSEKKKLKEAKKEKVKIKKEKKKKQQLPKQEPGEQPEAQPIPRILLKVDSPSPRPETPDDSLKKLNIKPIVKKEDVSPERQPRETSPGLAQISALVIGPPKPKNPQSEKSLVLPERAPVEAATPSTAVSPSRPPGRPRIHPVKPKPAPKPKKVEQPFLKRDAEGNEVWICPACGQQDDGRPMIGCDGCDAWYHWVCVGIQVPPDENENWYCKPCLAKKNEDLQDKKKKRKKKEKPH</sequence>
<dbReference type="EMBL" id="KB632277">
    <property type="protein sequence ID" value="ERL91200.1"/>
    <property type="molecule type" value="Genomic_DNA"/>
</dbReference>
<dbReference type="SUPFAM" id="SSF53335">
    <property type="entry name" value="S-adenosyl-L-methionine-dependent methyltransferases"/>
    <property type="match status" value="1"/>
</dbReference>
<feature type="compositionally biased region" description="Pro residues" evidence="9">
    <location>
        <begin position="798"/>
        <end position="809"/>
    </location>
</feature>
<evidence type="ECO:0000256" key="8">
    <source>
        <dbReference type="PROSITE-ProRule" id="PRU00146"/>
    </source>
</evidence>
<dbReference type="GO" id="GO:0046982">
    <property type="term" value="F:protein heterodimerization activity"/>
    <property type="evidence" value="ECO:0007669"/>
    <property type="project" value="InterPro"/>
</dbReference>
<feature type="compositionally biased region" description="Basic and acidic residues" evidence="9">
    <location>
        <begin position="450"/>
        <end position="468"/>
    </location>
</feature>
<keyword evidence="7" id="KW-0539">Nucleus</keyword>
<protein>
    <recommendedName>
        <fullName evidence="10">PHD-type domain-containing protein</fullName>
    </recommendedName>
</protein>
<evidence type="ECO:0000313" key="11">
    <source>
        <dbReference type="EMBL" id="ERL91200.1"/>
    </source>
</evidence>
<feature type="compositionally biased region" description="Basic residues" evidence="9">
    <location>
        <begin position="671"/>
        <end position="690"/>
    </location>
</feature>
<evidence type="ECO:0000256" key="5">
    <source>
        <dbReference type="ARBA" id="ARBA00023015"/>
    </source>
</evidence>
<organism evidence="11 12">
    <name type="scientific">Dendroctonus ponderosae</name>
    <name type="common">Mountain pine beetle</name>
    <dbReference type="NCBI Taxonomy" id="77166"/>
    <lineage>
        <taxon>Eukaryota</taxon>
        <taxon>Metazoa</taxon>
        <taxon>Ecdysozoa</taxon>
        <taxon>Arthropoda</taxon>
        <taxon>Hexapoda</taxon>
        <taxon>Insecta</taxon>
        <taxon>Pterygota</taxon>
        <taxon>Neoptera</taxon>
        <taxon>Endopterygota</taxon>
        <taxon>Coleoptera</taxon>
        <taxon>Polyphaga</taxon>
        <taxon>Cucujiformia</taxon>
        <taxon>Curculionidae</taxon>
        <taxon>Scolytinae</taxon>
        <taxon>Dendroctonus</taxon>
    </lineage>
</organism>
<dbReference type="OrthoDB" id="436852at2759"/>
<dbReference type="PROSITE" id="PS50016">
    <property type="entry name" value="ZF_PHD_2"/>
    <property type="match status" value="1"/>
</dbReference>
<dbReference type="Gene3D" id="1.10.20.10">
    <property type="entry name" value="Histone, subunit A"/>
    <property type="match status" value="1"/>
</dbReference>
<dbReference type="PROSITE" id="PS01359">
    <property type="entry name" value="ZF_PHD_1"/>
    <property type="match status" value="1"/>
</dbReference>
<keyword evidence="2" id="KW-0479">Metal-binding</keyword>
<reference evidence="11 12" key="1">
    <citation type="journal article" date="2013" name="Genome Biol.">
        <title>Draft genome of the mountain pine beetle, Dendroctonus ponderosae Hopkins, a major forest pest.</title>
        <authorList>
            <person name="Keeling C.I."/>
            <person name="Yuen M.M."/>
            <person name="Liao N.Y."/>
            <person name="Docking T.R."/>
            <person name="Chan S.K."/>
            <person name="Taylor G.A."/>
            <person name="Palmquist D.L."/>
            <person name="Jackman S.D."/>
            <person name="Nguyen A."/>
            <person name="Li M."/>
            <person name="Henderson H."/>
            <person name="Janes J.K."/>
            <person name="Zhao Y."/>
            <person name="Pandoh P."/>
            <person name="Moore R."/>
            <person name="Sperling F.A."/>
            <person name="Huber D.P."/>
            <person name="Birol I."/>
            <person name="Jones S.J."/>
            <person name="Bohlmann J."/>
        </authorList>
    </citation>
    <scope>NUCLEOTIDE SEQUENCE</scope>
</reference>
<dbReference type="Gene3D" id="3.30.40.10">
    <property type="entry name" value="Zinc/RING finger domain, C3HC4 (zinc finger)"/>
    <property type="match status" value="1"/>
</dbReference>
<feature type="compositionally biased region" description="Basic and acidic residues" evidence="9">
    <location>
        <begin position="924"/>
        <end position="936"/>
    </location>
</feature>
<dbReference type="GO" id="GO:0002039">
    <property type="term" value="F:p53 binding"/>
    <property type="evidence" value="ECO:0007669"/>
    <property type="project" value="TreeGrafter"/>
</dbReference>
<dbReference type="Pfam" id="PF00628">
    <property type="entry name" value="PHD"/>
    <property type="match status" value="1"/>
</dbReference>
<dbReference type="InterPro" id="IPR009072">
    <property type="entry name" value="Histone-fold"/>
</dbReference>
<dbReference type="InterPro" id="IPR029063">
    <property type="entry name" value="SAM-dependent_MTases_sf"/>
</dbReference>
<comment type="subcellular location">
    <subcellularLocation>
        <location evidence="1">Nucleus</location>
    </subcellularLocation>
</comment>